<keyword evidence="4" id="KW-0997">Cell inner membrane</keyword>
<keyword evidence="11" id="KW-1185">Reference proteome</keyword>
<dbReference type="GO" id="GO:0015628">
    <property type="term" value="P:protein secretion by the type II secretion system"/>
    <property type="evidence" value="ECO:0007669"/>
    <property type="project" value="InterPro"/>
</dbReference>
<dbReference type="GO" id="GO:0015627">
    <property type="term" value="C:type II protein secretion system complex"/>
    <property type="evidence" value="ECO:0007669"/>
    <property type="project" value="InterPro"/>
</dbReference>
<evidence type="ECO:0000256" key="8">
    <source>
        <dbReference type="ARBA" id="ARBA00023136"/>
    </source>
</evidence>
<evidence type="ECO:0000256" key="6">
    <source>
        <dbReference type="ARBA" id="ARBA00022927"/>
    </source>
</evidence>
<dbReference type="Pfam" id="PF11356">
    <property type="entry name" value="T2SSC"/>
    <property type="match status" value="1"/>
</dbReference>
<name>A0A421DKC0_9GAMM</name>
<keyword evidence="8" id="KW-0472">Membrane</keyword>
<dbReference type="RefSeq" id="WP_121576309.1">
    <property type="nucleotide sequence ID" value="NZ_MJLZ01000050.1"/>
</dbReference>
<sequence>MPQSQSWSRKSLSLNTLAIKLQSLPLPLIRRVLLGGILLLNGQQLAAITWRVLQPESSRLVNISVTPAQATEKPAAPGDFTLFGRPPDAKTSAAPTGVLTGDIPRSTLNITLTGILASHDAGRSIAIIAKDNQQYSRGIGDAVPGYEARIVTIFADRVVLQYQGRYEALHLYQEGRASAFSP</sequence>
<feature type="domain" description="Type II secretion system protein GspC N-terminal" evidence="9">
    <location>
        <begin position="38"/>
        <end position="171"/>
    </location>
</feature>
<keyword evidence="7" id="KW-1133">Transmembrane helix</keyword>
<reference evidence="10 11" key="1">
    <citation type="submission" date="2016-09" db="EMBL/GenBank/DDBJ databases">
        <authorList>
            <person name="Doonan J."/>
            <person name="Pachebat J.A."/>
            <person name="Golyshin P.N."/>
            <person name="Denman S."/>
            <person name="Mcdonald J.E."/>
        </authorList>
    </citation>
    <scope>NUCLEOTIDE SEQUENCE [LARGE SCALE GENOMIC DNA]</scope>
    <source>
        <strain evidence="10 11">NCPPB 3934</strain>
    </source>
</reference>
<evidence type="ECO:0000256" key="4">
    <source>
        <dbReference type="ARBA" id="ARBA00022519"/>
    </source>
</evidence>
<keyword evidence="5" id="KW-0812">Transmembrane</keyword>
<proteinExistence type="predicted"/>
<comment type="caution">
    <text evidence="10">The sequence shown here is derived from an EMBL/GenBank/DDBJ whole genome shotgun (WGS) entry which is preliminary data.</text>
</comment>
<keyword evidence="6" id="KW-0653">Protein transport</keyword>
<dbReference type="GO" id="GO:0005886">
    <property type="term" value="C:plasma membrane"/>
    <property type="evidence" value="ECO:0007669"/>
    <property type="project" value="UniProtKB-SubCell"/>
</dbReference>
<evidence type="ECO:0000313" key="10">
    <source>
        <dbReference type="EMBL" id="RLM19430.1"/>
    </source>
</evidence>
<keyword evidence="3" id="KW-1003">Cell membrane</keyword>
<comment type="subcellular location">
    <subcellularLocation>
        <location evidence="1">Cell inner membrane</location>
    </subcellularLocation>
</comment>
<protein>
    <submittedName>
        <fullName evidence="10">Type II secretion system protein GspC</fullName>
    </submittedName>
</protein>
<dbReference type="Gene3D" id="2.30.30.830">
    <property type="match status" value="1"/>
</dbReference>
<dbReference type="OrthoDB" id="1491375at2"/>
<keyword evidence="2" id="KW-0813">Transport</keyword>
<dbReference type="Proteomes" id="UP000285648">
    <property type="component" value="Unassembled WGS sequence"/>
</dbReference>
<evidence type="ECO:0000256" key="5">
    <source>
        <dbReference type="ARBA" id="ARBA00022692"/>
    </source>
</evidence>
<evidence type="ECO:0000256" key="1">
    <source>
        <dbReference type="ARBA" id="ARBA00004533"/>
    </source>
</evidence>
<evidence type="ECO:0000259" key="9">
    <source>
        <dbReference type="Pfam" id="PF11356"/>
    </source>
</evidence>
<gene>
    <name evidence="10" type="ORF">BIY29_16785</name>
</gene>
<dbReference type="InterPro" id="IPR001639">
    <property type="entry name" value="T2SS_protein-GspC"/>
</dbReference>
<organism evidence="10 11">
    <name type="scientific">Brenneria alni</name>
    <dbReference type="NCBI Taxonomy" id="71656"/>
    <lineage>
        <taxon>Bacteria</taxon>
        <taxon>Pseudomonadati</taxon>
        <taxon>Pseudomonadota</taxon>
        <taxon>Gammaproteobacteria</taxon>
        <taxon>Enterobacterales</taxon>
        <taxon>Pectobacteriaceae</taxon>
        <taxon>Brenneria</taxon>
    </lineage>
</organism>
<dbReference type="NCBIfam" id="TIGR01713">
    <property type="entry name" value="typeII_sec_gspC"/>
    <property type="match status" value="1"/>
</dbReference>
<accession>A0A421DKC0</accession>
<evidence type="ECO:0000256" key="3">
    <source>
        <dbReference type="ARBA" id="ARBA00022475"/>
    </source>
</evidence>
<evidence type="ECO:0000256" key="2">
    <source>
        <dbReference type="ARBA" id="ARBA00022448"/>
    </source>
</evidence>
<dbReference type="EMBL" id="MJLZ01000050">
    <property type="protein sequence ID" value="RLM19430.1"/>
    <property type="molecule type" value="Genomic_DNA"/>
</dbReference>
<evidence type="ECO:0000256" key="7">
    <source>
        <dbReference type="ARBA" id="ARBA00022989"/>
    </source>
</evidence>
<dbReference type="AlphaFoldDB" id="A0A421DKC0"/>
<evidence type="ECO:0000313" key="11">
    <source>
        <dbReference type="Proteomes" id="UP000285648"/>
    </source>
</evidence>
<dbReference type="InterPro" id="IPR024961">
    <property type="entry name" value="T2SS_GspC_N"/>
</dbReference>